<comment type="caution">
    <text evidence="2">The sequence shown here is derived from an EMBL/GenBank/DDBJ whole genome shotgun (WGS) entry which is preliminary data.</text>
</comment>
<dbReference type="InterPro" id="IPR011104">
    <property type="entry name" value="Hpr_kin/Pase_C"/>
</dbReference>
<organism evidence="2 3">
    <name type="scientific">Roseospira visakhapatnamensis</name>
    <dbReference type="NCBI Taxonomy" id="390880"/>
    <lineage>
        <taxon>Bacteria</taxon>
        <taxon>Pseudomonadati</taxon>
        <taxon>Pseudomonadota</taxon>
        <taxon>Alphaproteobacteria</taxon>
        <taxon>Rhodospirillales</taxon>
        <taxon>Rhodospirillaceae</taxon>
        <taxon>Roseospira</taxon>
    </lineage>
</organism>
<dbReference type="RefSeq" id="WP_246423088.1">
    <property type="nucleotide sequence ID" value="NZ_JACIGK010000019.1"/>
</dbReference>
<dbReference type="GO" id="GO:0005524">
    <property type="term" value="F:ATP binding"/>
    <property type="evidence" value="ECO:0007669"/>
    <property type="project" value="InterPro"/>
</dbReference>
<dbReference type="Gene3D" id="3.40.50.300">
    <property type="entry name" value="P-loop containing nucleotide triphosphate hydrolases"/>
    <property type="match status" value="1"/>
</dbReference>
<protein>
    <submittedName>
        <fullName evidence="2">Serine kinase of HPr protein (Carbohydrate metabolism regulator)</fullName>
    </submittedName>
</protein>
<dbReference type="SUPFAM" id="SSF53795">
    <property type="entry name" value="PEP carboxykinase-like"/>
    <property type="match status" value="1"/>
</dbReference>
<keyword evidence="2" id="KW-0418">Kinase</keyword>
<dbReference type="Proteomes" id="UP000554286">
    <property type="component" value="Unassembled WGS sequence"/>
</dbReference>
<keyword evidence="2" id="KW-0808">Transferase</keyword>
<accession>A0A7W6WAJ6</accession>
<proteinExistence type="predicted"/>
<dbReference type="AlphaFoldDB" id="A0A7W6WAJ6"/>
<feature type="domain" description="HPr kinase/phosphorylase C-terminal" evidence="1">
    <location>
        <begin position="3"/>
        <end position="85"/>
    </location>
</feature>
<keyword evidence="3" id="KW-1185">Reference proteome</keyword>
<sequence>MPMSEPRSIHATCVALAEGGVLLRGAPGSGKSDLALRLLEAPGARLVADDRVIVTQDADTDRLYAAGPATLRGLLEVRGVGILTLDTGRWVARAPLVAVVDLVDGPEAETRVPAPVWVHPMREGIAHCGAPATPLRRFVLWPFAASAPAKVRLAAAVAAGAIIAAH</sequence>
<evidence type="ECO:0000313" key="2">
    <source>
        <dbReference type="EMBL" id="MBB4266913.1"/>
    </source>
</evidence>
<dbReference type="Pfam" id="PF07475">
    <property type="entry name" value="Hpr_kinase_C"/>
    <property type="match status" value="1"/>
</dbReference>
<reference evidence="2 3" key="1">
    <citation type="submission" date="2020-08" db="EMBL/GenBank/DDBJ databases">
        <title>Genome sequencing of Purple Non-Sulfur Bacteria from various extreme environments.</title>
        <authorList>
            <person name="Mayer M."/>
        </authorList>
    </citation>
    <scope>NUCLEOTIDE SEQUENCE [LARGE SCALE GENOMIC DNA]</scope>
    <source>
        <strain evidence="2 3">JA131</strain>
    </source>
</reference>
<dbReference type="GO" id="GO:0006109">
    <property type="term" value="P:regulation of carbohydrate metabolic process"/>
    <property type="evidence" value="ECO:0007669"/>
    <property type="project" value="InterPro"/>
</dbReference>
<gene>
    <name evidence="2" type="ORF">GGD89_002549</name>
</gene>
<dbReference type="InterPro" id="IPR027417">
    <property type="entry name" value="P-loop_NTPase"/>
</dbReference>
<dbReference type="GO" id="GO:0000155">
    <property type="term" value="F:phosphorelay sensor kinase activity"/>
    <property type="evidence" value="ECO:0007669"/>
    <property type="project" value="InterPro"/>
</dbReference>
<evidence type="ECO:0000259" key="1">
    <source>
        <dbReference type="Pfam" id="PF07475"/>
    </source>
</evidence>
<evidence type="ECO:0000313" key="3">
    <source>
        <dbReference type="Proteomes" id="UP000554286"/>
    </source>
</evidence>
<dbReference type="CDD" id="cd01918">
    <property type="entry name" value="HprK_C"/>
    <property type="match status" value="1"/>
</dbReference>
<dbReference type="EMBL" id="JACIGK010000019">
    <property type="protein sequence ID" value="MBB4266913.1"/>
    <property type="molecule type" value="Genomic_DNA"/>
</dbReference>
<name>A0A7W6WAJ6_9PROT</name>